<dbReference type="Proteomes" id="UP000194137">
    <property type="component" value="Chromosome"/>
</dbReference>
<dbReference type="RefSeq" id="WP_086086478.1">
    <property type="nucleotide sequence ID" value="NZ_CP021112.1"/>
</dbReference>
<dbReference type="EMBL" id="CP021112">
    <property type="protein sequence ID" value="ARP98164.1"/>
    <property type="molecule type" value="Genomic_DNA"/>
</dbReference>
<keyword evidence="2" id="KW-1185">Reference proteome</keyword>
<sequence length="163" mass="18292">MSDIAVMAEHVRDLDPESIASLTAPELACILDDLAEQKASLARIEDKVRSALDLKYGARARQRRAEEGKDTGIVRLEDNGFIVIADLPKRVKWDQEKLKHAAEIIRSGWGDDPSDYLKVKLEVSEAAFANWPRPVRELFIPARTVETGRPVYRIETPNEVEAA</sequence>
<gene>
    <name evidence="1" type="ORF">CAK95_03000</name>
</gene>
<protein>
    <submittedName>
        <fullName evidence="1">Uncharacterized protein</fullName>
    </submittedName>
</protein>
<dbReference type="KEGG" id="psin:CAK95_03000"/>
<dbReference type="AlphaFoldDB" id="A0A1W6ZN06"/>
<name>A0A1W6ZN06_9HYPH</name>
<reference evidence="1 2" key="1">
    <citation type="submission" date="2017-05" db="EMBL/GenBank/DDBJ databases">
        <title>Full genome sequence of Pseudorhodoplanes sinuspersici.</title>
        <authorList>
            <person name="Dastgheib S.M.M."/>
            <person name="Shavandi M."/>
            <person name="Tirandaz H."/>
        </authorList>
    </citation>
    <scope>NUCLEOTIDE SEQUENCE [LARGE SCALE GENOMIC DNA]</scope>
    <source>
        <strain evidence="1 2">RIPI110</strain>
    </source>
</reference>
<evidence type="ECO:0000313" key="2">
    <source>
        <dbReference type="Proteomes" id="UP000194137"/>
    </source>
</evidence>
<evidence type="ECO:0000313" key="1">
    <source>
        <dbReference type="EMBL" id="ARP98164.1"/>
    </source>
</evidence>
<proteinExistence type="predicted"/>
<dbReference type="STRING" id="1235591.CAK95_03000"/>
<accession>A0A1W6ZN06</accession>
<organism evidence="1 2">
    <name type="scientific">Pseudorhodoplanes sinuspersici</name>
    <dbReference type="NCBI Taxonomy" id="1235591"/>
    <lineage>
        <taxon>Bacteria</taxon>
        <taxon>Pseudomonadati</taxon>
        <taxon>Pseudomonadota</taxon>
        <taxon>Alphaproteobacteria</taxon>
        <taxon>Hyphomicrobiales</taxon>
        <taxon>Pseudorhodoplanes</taxon>
    </lineage>
</organism>
<dbReference type="OrthoDB" id="6058064at2"/>